<evidence type="ECO:0000256" key="6">
    <source>
        <dbReference type="SAM" id="MobiDB-lite"/>
    </source>
</evidence>
<dbReference type="InterPro" id="IPR016032">
    <property type="entry name" value="Sig_transdc_resp-reg_C-effctor"/>
</dbReference>
<dbReference type="PANTHER" id="PTHR35807">
    <property type="entry name" value="TRANSCRIPTIONAL REGULATOR REDD-RELATED"/>
    <property type="match status" value="1"/>
</dbReference>
<dbReference type="SMART" id="SM01043">
    <property type="entry name" value="BTAD"/>
    <property type="match status" value="1"/>
</dbReference>
<organism evidence="8 9">
    <name type="scientific">Gordonia amicalis</name>
    <dbReference type="NCBI Taxonomy" id="89053"/>
    <lineage>
        <taxon>Bacteria</taxon>
        <taxon>Bacillati</taxon>
        <taxon>Actinomycetota</taxon>
        <taxon>Actinomycetes</taxon>
        <taxon>Mycobacteriales</taxon>
        <taxon>Gordoniaceae</taxon>
        <taxon>Gordonia</taxon>
    </lineage>
</organism>
<dbReference type="Proteomes" id="UP001185922">
    <property type="component" value="Unassembled WGS sequence"/>
</dbReference>
<evidence type="ECO:0000259" key="7">
    <source>
        <dbReference type="PROSITE" id="PS51755"/>
    </source>
</evidence>
<name>A0AAE4R930_9ACTN</name>
<feature type="DNA-binding region" description="OmpR/PhoB-type" evidence="5">
    <location>
        <begin position="1"/>
        <end position="100"/>
    </location>
</feature>
<dbReference type="InterPro" id="IPR005158">
    <property type="entry name" value="BTAD"/>
</dbReference>
<evidence type="ECO:0000313" key="8">
    <source>
        <dbReference type="EMBL" id="MDV6313046.1"/>
    </source>
</evidence>
<keyword evidence="4" id="KW-0804">Transcription</keyword>
<dbReference type="PROSITE" id="PS51755">
    <property type="entry name" value="OMPR_PHOB"/>
    <property type="match status" value="1"/>
</dbReference>
<dbReference type="Gene3D" id="1.25.40.10">
    <property type="entry name" value="Tetratricopeptide repeat domain"/>
    <property type="match status" value="1"/>
</dbReference>
<dbReference type="Gene3D" id="1.10.10.10">
    <property type="entry name" value="Winged helix-like DNA-binding domain superfamily/Winged helix DNA-binding domain"/>
    <property type="match status" value="1"/>
</dbReference>
<proteinExistence type="inferred from homology"/>
<dbReference type="AlphaFoldDB" id="A0AAE4R930"/>
<evidence type="ECO:0000256" key="4">
    <source>
        <dbReference type="ARBA" id="ARBA00023163"/>
    </source>
</evidence>
<comment type="similarity">
    <text evidence="1">Belongs to the AfsR/DnrI/RedD regulatory family.</text>
</comment>
<dbReference type="Pfam" id="PF13191">
    <property type="entry name" value="AAA_16"/>
    <property type="match status" value="1"/>
</dbReference>
<dbReference type="InterPro" id="IPR027417">
    <property type="entry name" value="P-loop_NTPase"/>
</dbReference>
<dbReference type="InterPro" id="IPR041664">
    <property type="entry name" value="AAA_16"/>
</dbReference>
<comment type="caution">
    <text evidence="8">The sequence shown here is derived from an EMBL/GenBank/DDBJ whole genome shotgun (WGS) entry which is preliminary data.</text>
</comment>
<evidence type="ECO:0000256" key="2">
    <source>
        <dbReference type="ARBA" id="ARBA00023015"/>
    </source>
</evidence>
<dbReference type="SUPFAM" id="SSF46894">
    <property type="entry name" value="C-terminal effector domain of the bipartite response regulators"/>
    <property type="match status" value="1"/>
</dbReference>
<sequence>MLGLSYTVLGGLGAQIGSDPVELGTRKQRATLAQLVLAEGAPLRADRLIEGIWGDSPPDRAEVSLQSYISGLRKALEPDRKPRSPSTVLLTHGTGYSLPTEPEQVDLRRLTTDLTSARTLMQHGDTAAAAPILQEVLDSYRPLLPEFEGLAFRDEAADHLDRMLGAAREMSFEARMAAGDHRLLVTELDSAVERSPLDEGLWVLLATALYRLGRQSDALGAIANARRILADEIGVDPGPRLRELERDILDHAPHLDAPTAPRAAITMSERAGSGVVEHPASDDAENRTPEADPLDPADDAPSLVGRTDELAALHRAVLASMTGHGGVVVVEGEPGAGKTALIDEAGRRAAGAADLRVLWGRCVDDPAAPSMWPWVQILGTVLPQLDPADRERLLDSSLGRMVTEGVNVIPPPRQMPDAAARFQFYDQAADLLDGVAETSKLIIVLDDLQWADGASLELFAHMTSRRTPGVTFFASLRSPTPRPVVASTLATLARLPEHRRIQVGPLRGDDISELIRRETQQWPEVATVSSIERRTGGNAFFVRELARILAAQGSIAGNAVPSGVRDVVRQRLLGLSTETTELLDIAALIGTRVDLVLLATAAGRPVDHALDTLEAASAAGVIDLGPDDPFGFSFSHDIIREAIADAIPSMRARRIHLAIADALAGNSSPHAVTRVARHLWSAGPLADRERTTSALLTAGDIALRTYDFDGAKRHFGDASTLARATGDQQAELRAIATQLAGEVSTHGYFAADPDLQERARTLATALDDRRLLAALDYARCAAHIQVADVRTGHRLANDLRARAERSDDAVVVHLGMQVAGIDEFTRGNFGAAHRILDTYGPLDDVDGLRDDQLTMARGFRIWAATIHVGGDTGRGLFATMSDARPDPRSRLGTAIFAVGAAAMIGDAEWALDAGQIIDSEGPGPLAYLRRGGERMYWWARAMTGELDDALVRIDQLDTGGPATGEPGSADPPRTGEGFWLGLHAEVLVTAGKLTDAAALLDQADDFAERTGERYGDAHRLLVRARYEYANGRPASVFGATLGRARDVAMVQEAQALVGRIDALAAEWGVSSSA</sequence>
<dbReference type="SUPFAM" id="SSF48452">
    <property type="entry name" value="TPR-like"/>
    <property type="match status" value="1"/>
</dbReference>
<protein>
    <submittedName>
        <fullName evidence="8">BTAD domain-containing putative transcriptional regulator</fullName>
    </submittedName>
</protein>
<dbReference type="GO" id="GO:0003677">
    <property type="term" value="F:DNA binding"/>
    <property type="evidence" value="ECO:0007669"/>
    <property type="project" value="UniProtKB-UniRule"/>
</dbReference>
<evidence type="ECO:0000256" key="3">
    <source>
        <dbReference type="ARBA" id="ARBA00023125"/>
    </source>
</evidence>
<dbReference type="InterPro" id="IPR001867">
    <property type="entry name" value="OmpR/PhoB-type_DNA-bd"/>
</dbReference>
<evidence type="ECO:0000256" key="5">
    <source>
        <dbReference type="PROSITE-ProRule" id="PRU01091"/>
    </source>
</evidence>
<feature type="compositionally biased region" description="Basic and acidic residues" evidence="6">
    <location>
        <begin position="279"/>
        <end position="290"/>
    </location>
</feature>
<keyword evidence="2" id="KW-0805">Transcription regulation</keyword>
<dbReference type="Gene3D" id="3.40.50.300">
    <property type="entry name" value="P-loop containing nucleotide triphosphate hydrolases"/>
    <property type="match status" value="1"/>
</dbReference>
<dbReference type="InterPro" id="IPR011990">
    <property type="entry name" value="TPR-like_helical_dom_sf"/>
</dbReference>
<dbReference type="PANTHER" id="PTHR35807:SF1">
    <property type="entry name" value="TRANSCRIPTIONAL REGULATOR REDD"/>
    <property type="match status" value="1"/>
</dbReference>
<dbReference type="InterPro" id="IPR036388">
    <property type="entry name" value="WH-like_DNA-bd_sf"/>
</dbReference>
<dbReference type="SMART" id="SM00862">
    <property type="entry name" value="Trans_reg_C"/>
    <property type="match status" value="1"/>
</dbReference>
<evidence type="ECO:0000313" key="9">
    <source>
        <dbReference type="Proteomes" id="UP001185922"/>
    </source>
</evidence>
<feature type="region of interest" description="Disordered" evidence="6">
    <location>
        <begin position="270"/>
        <end position="302"/>
    </location>
</feature>
<keyword evidence="3 5" id="KW-0238">DNA-binding</keyword>
<dbReference type="Pfam" id="PF03704">
    <property type="entry name" value="BTAD"/>
    <property type="match status" value="1"/>
</dbReference>
<accession>A0AAE4R930</accession>
<dbReference type="CDD" id="cd15831">
    <property type="entry name" value="BTAD"/>
    <property type="match status" value="1"/>
</dbReference>
<dbReference type="GO" id="GO:0006355">
    <property type="term" value="P:regulation of DNA-templated transcription"/>
    <property type="evidence" value="ECO:0007669"/>
    <property type="project" value="InterPro"/>
</dbReference>
<dbReference type="RefSeq" id="WP_269550382.1">
    <property type="nucleotide sequence ID" value="NZ_JANJEV010000001.1"/>
</dbReference>
<reference evidence="8" key="1">
    <citation type="submission" date="2023-10" db="EMBL/GenBank/DDBJ databases">
        <title>Development of a sustainable strategy for remediation of hydrocarbon-contaminated territories based on the waste exchange concept.</title>
        <authorList>
            <person name="Krivoruchko A."/>
        </authorList>
    </citation>
    <scope>NUCLEOTIDE SEQUENCE</scope>
    <source>
        <strain evidence="8">IEGM 1279</strain>
    </source>
</reference>
<dbReference type="SUPFAM" id="SSF52540">
    <property type="entry name" value="P-loop containing nucleoside triphosphate hydrolases"/>
    <property type="match status" value="1"/>
</dbReference>
<gene>
    <name evidence="8" type="ORF">R3Q15_14290</name>
</gene>
<dbReference type="EMBL" id="JAWLKH010000015">
    <property type="protein sequence ID" value="MDV6313046.1"/>
    <property type="molecule type" value="Genomic_DNA"/>
</dbReference>
<dbReference type="GO" id="GO:0000160">
    <property type="term" value="P:phosphorelay signal transduction system"/>
    <property type="evidence" value="ECO:0007669"/>
    <property type="project" value="InterPro"/>
</dbReference>
<evidence type="ECO:0000256" key="1">
    <source>
        <dbReference type="ARBA" id="ARBA00005820"/>
    </source>
</evidence>
<dbReference type="Pfam" id="PF00486">
    <property type="entry name" value="Trans_reg_C"/>
    <property type="match status" value="1"/>
</dbReference>
<feature type="domain" description="OmpR/PhoB-type" evidence="7">
    <location>
        <begin position="1"/>
        <end position="100"/>
    </location>
</feature>
<dbReference type="InterPro" id="IPR051677">
    <property type="entry name" value="AfsR-DnrI-RedD_regulator"/>
</dbReference>